<feature type="region of interest" description="Disordered" evidence="1">
    <location>
        <begin position="349"/>
        <end position="372"/>
    </location>
</feature>
<keyword evidence="3" id="KW-1185">Reference proteome</keyword>
<proteinExistence type="predicted"/>
<dbReference type="PANTHER" id="PTHR20929">
    <property type="entry name" value="LUNG ADENOMA SUSCEPTIBILITY 1-RELATED"/>
    <property type="match status" value="1"/>
</dbReference>
<dbReference type="Pfam" id="PF12366">
    <property type="entry name" value="Casc1_C"/>
    <property type="match status" value="1"/>
</dbReference>
<dbReference type="GO" id="GO:0048487">
    <property type="term" value="F:beta-tubulin binding"/>
    <property type="evidence" value="ECO:0007669"/>
    <property type="project" value="TreeGrafter"/>
</dbReference>
<organism evidence="3 4">
    <name type="scientific">Musca domestica</name>
    <name type="common">House fly</name>
    <dbReference type="NCBI Taxonomy" id="7370"/>
    <lineage>
        <taxon>Eukaryota</taxon>
        <taxon>Metazoa</taxon>
        <taxon>Ecdysozoa</taxon>
        <taxon>Arthropoda</taxon>
        <taxon>Hexapoda</taxon>
        <taxon>Insecta</taxon>
        <taxon>Pterygota</taxon>
        <taxon>Neoptera</taxon>
        <taxon>Endopterygota</taxon>
        <taxon>Diptera</taxon>
        <taxon>Brachycera</taxon>
        <taxon>Muscomorpha</taxon>
        <taxon>Muscoidea</taxon>
        <taxon>Muscidae</taxon>
        <taxon>Musca</taxon>
    </lineage>
</organism>
<dbReference type="RefSeq" id="XP_005191680.3">
    <property type="nucleotide sequence ID" value="XM_005191623.4"/>
</dbReference>
<reference evidence="4" key="1">
    <citation type="submission" date="2025-08" db="UniProtKB">
        <authorList>
            <consortium name="RefSeq"/>
        </authorList>
    </citation>
    <scope>IDENTIFICATION</scope>
    <source>
        <strain evidence="4">Aabys</strain>
        <tissue evidence="4">Whole body</tissue>
    </source>
</reference>
<evidence type="ECO:0000313" key="3">
    <source>
        <dbReference type="Proteomes" id="UP001652621"/>
    </source>
</evidence>
<sequence>MPPKARKGKKQKSPKGPPERVYEFITLDEMKAREQKYSNRLNDLRVCLNFIDDALIQVEKLDELQLIADKWHNFLTCNPLPKPYLPPDLRLFFTKLKFFESRNIEANIDWPLAVNERSILAQNIFRKNLTRSHLQHRIKPEFGLQYNGHVNDCLSVIRRIEYFLANDVEVVKCPLPNLEDIKELKIVVQDEILEFFNRYTYRVLCGEEAYMIPVDPITMEYCFSGDNFQMHIWSLKNVPVRISHLDEPRLVANFHQIQLQLHIPSTMLSENLTIRAIRMNFDHLSEKAKSFTQLITVPVDNLNAGIQDLHECLINEWLMQLDLQNRVREDLIQKRLDYEEQLRQYEEEQAKKKGKKAASDEGDGKKSKKTKIVKPTKEPPIIEADVVPDTYADFLEEEQKQYESFINTIYNPETLDLDSDEINLKKFFILGGVYQLYYVSKPNHVDLDFERFNMTWHYNEGKLKIDEDMFIPPTSRFMARRTTRLMSHLSLSRMSRLDKNLNVSKSSTDPECPWFVLTFKLPEYLCHWGEPLACHYEIIEKILEEKEEVVPAPMVSSMKKSKGPRKLPSKVSLTGIQTHPVAESFPLNRSYASEAGNSMLKLRRLGASHRFSQGNFFQSSLSLRISQADIPRRARSSDGTLNVEDFFINCLLNKAQVRHLQRHCVPRIISSFKFPKELREEELEAFRKKPKSKGGTLLRKQQEALEKSNAKKQAMKTEFSYSVMQNNPERLYPTYPREELLRIVKYLPDDSDEQSHEPKTFLELLRLLNSIKSKYKNRPRLILDLKTIKSKTKWQNKRLKYFFKKYDRPTLQRSISMEKNIGKATKRIAAKHKEENLKSSLASESKRDLRRETSKVQIVEPSPGQEPPDVSVLDISSESQVKVEKFARKEPKKLRYSHWTTRHILHSEYDQEKQTMTIQTDRLGYIGFAFKRYEHFPFKYWSLEPSQEDPDNEVIFTLETQYVRCVLYCTPNGIRGHVTEPTKKFVRNPKMYLIIEKPMKDYKEFKKIFKENYLNIFAEHDACYYIENGYFSEKHLATEMHSYCCMAIHSTQMKFQFSQWNRLAKRRDIILKFEQYKDLPENMVEVRITPEEAFFVEITELCSDDLDVIKLQYSNTWRNIGTYTDLHHLINSMYPAATDLRCKNPKLISCIRDLLNEIRPLSFS</sequence>
<dbReference type="InterPro" id="IPR022110">
    <property type="entry name" value="CASC1_C"/>
</dbReference>
<dbReference type="VEuPathDB" id="VectorBase:MDOMA2_009940"/>
<accession>A0A9J7D2H7</accession>
<dbReference type="PANTHER" id="PTHR20929:SF11">
    <property type="entry name" value="DYNEIN AXONEMAL INTERMEDIATE CHAIN 7"/>
    <property type="match status" value="1"/>
</dbReference>
<dbReference type="AlphaFoldDB" id="A0A9J7D2H7"/>
<dbReference type="Proteomes" id="UP001652621">
    <property type="component" value="Unplaced"/>
</dbReference>
<feature type="compositionally biased region" description="Basic and acidic residues" evidence="1">
    <location>
        <begin position="844"/>
        <end position="854"/>
    </location>
</feature>
<feature type="region of interest" description="Disordered" evidence="1">
    <location>
        <begin position="835"/>
        <end position="869"/>
    </location>
</feature>
<evidence type="ECO:0000256" key="1">
    <source>
        <dbReference type="SAM" id="MobiDB-lite"/>
    </source>
</evidence>
<dbReference type="InterPro" id="IPR023247">
    <property type="entry name" value="IC97/Dnai7-like"/>
</dbReference>
<dbReference type="GeneID" id="101893726"/>
<dbReference type="GO" id="GO:0008017">
    <property type="term" value="F:microtubule binding"/>
    <property type="evidence" value="ECO:0007669"/>
    <property type="project" value="TreeGrafter"/>
</dbReference>
<feature type="compositionally biased region" description="Basic and acidic residues" evidence="1">
    <location>
        <begin position="349"/>
        <end position="365"/>
    </location>
</feature>
<gene>
    <name evidence="4" type="primary">LOC101893726</name>
</gene>
<evidence type="ECO:0000313" key="4">
    <source>
        <dbReference type="RefSeq" id="XP_005191680.3"/>
    </source>
</evidence>
<dbReference type="KEGG" id="mde:101893726"/>
<name>A0A9J7D2H7_MUSDO</name>
<evidence type="ECO:0000259" key="2">
    <source>
        <dbReference type="Pfam" id="PF12366"/>
    </source>
</evidence>
<dbReference type="OrthoDB" id="7737418at2759"/>
<feature type="domain" description="CASC1 C-terminal" evidence="2">
    <location>
        <begin position="897"/>
        <end position="1116"/>
    </location>
</feature>
<protein>
    <submittedName>
        <fullName evidence="4">Uncharacterized protein LOC101893726 isoform X1</fullName>
    </submittedName>
</protein>